<organism evidence="2 3">
    <name type="scientific">Glossina austeni</name>
    <name type="common">Savannah tsetse fly</name>
    <dbReference type="NCBI Taxonomy" id="7395"/>
    <lineage>
        <taxon>Eukaryota</taxon>
        <taxon>Metazoa</taxon>
        <taxon>Ecdysozoa</taxon>
        <taxon>Arthropoda</taxon>
        <taxon>Hexapoda</taxon>
        <taxon>Insecta</taxon>
        <taxon>Pterygota</taxon>
        <taxon>Neoptera</taxon>
        <taxon>Endopterygota</taxon>
        <taxon>Diptera</taxon>
        <taxon>Brachycera</taxon>
        <taxon>Muscomorpha</taxon>
        <taxon>Hippoboscoidea</taxon>
        <taxon>Glossinidae</taxon>
        <taxon>Glossina</taxon>
    </lineage>
</organism>
<keyword evidence="1" id="KW-1133">Transmembrane helix</keyword>
<name>A0A1A9UFV5_GLOAU</name>
<keyword evidence="1" id="KW-0472">Membrane</keyword>
<accession>A0A1A9UFV5</accession>
<protein>
    <submittedName>
        <fullName evidence="2">Uncharacterized protein</fullName>
    </submittedName>
</protein>
<keyword evidence="1" id="KW-0812">Transmembrane</keyword>
<dbReference type="Proteomes" id="UP000078200">
    <property type="component" value="Unassembled WGS sequence"/>
</dbReference>
<sequence length="114" mass="13321">MGKNCNLILTPMYERKLNVLDESRGLATQAIAQKSNSYEEYYARAKGQMDRYDHNDAVQSGVIVKKGLLLTDLVYLCPLHYFKKITFNLTPFLTSFAFFNYHFLPFFLALFRFD</sequence>
<evidence type="ECO:0000313" key="3">
    <source>
        <dbReference type="Proteomes" id="UP000078200"/>
    </source>
</evidence>
<dbReference type="VEuPathDB" id="VectorBase:GAUT003547"/>
<evidence type="ECO:0000256" key="1">
    <source>
        <dbReference type="SAM" id="Phobius"/>
    </source>
</evidence>
<proteinExistence type="predicted"/>
<feature type="transmembrane region" description="Helical" evidence="1">
    <location>
        <begin position="89"/>
        <end position="111"/>
    </location>
</feature>
<dbReference type="STRING" id="7395.A0A1A9UFV5"/>
<reference evidence="2" key="1">
    <citation type="submission" date="2020-05" db="UniProtKB">
        <authorList>
            <consortium name="EnsemblMetazoa"/>
        </authorList>
    </citation>
    <scope>IDENTIFICATION</scope>
    <source>
        <strain evidence="2">TTRI</strain>
    </source>
</reference>
<keyword evidence="3" id="KW-1185">Reference proteome</keyword>
<dbReference type="EnsemblMetazoa" id="GAUT003547-RA">
    <property type="protein sequence ID" value="GAUT003547-PA"/>
    <property type="gene ID" value="GAUT003547"/>
</dbReference>
<evidence type="ECO:0000313" key="2">
    <source>
        <dbReference type="EnsemblMetazoa" id="GAUT003547-PA"/>
    </source>
</evidence>
<dbReference type="AlphaFoldDB" id="A0A1A9UFV5"/>